<organism evidence="1 2">
    <name type="scientific">Schaedlerella arabinosiphila</name>
    <dbReference type="NCBI Taxonomy" id="2044587"/>
    <lineage>
        <taxon>Bacteria</taxon>
        <taxon>Bacillati</taxon>
        <taxon>Bacillota</taxon>
        <taxon>Clostridia</taxon>
        <taxon>Lachnospirales</taxon>
        <taxon>Lachnospiraceae</taxon>
        <taxon>Schaedlerella</taxon>
    </lineage>
</organism>
<accession>A0A426DFS2</accession>
<evidence type="ECO:0000313" key="1">
    <source>
        <dbReference type="EMBL" id="RRK31727.1"/>
    </source>
</evidence>
<dbReference type="EMBL" id="RHJS01000002">
    <property type="protein sequence ID" value="RRK31727.1"/>
    <property type="molecule type" value="Genomic_DNA"/>
</dbReference>
<dbReference type="AlphaFoldDB" id="A0A426DFS2"/>
<gene>
    <name evidence="1" type="ORF">EBB54_10390</name>
</gene>
<proteinExistence type="predicted"/>
<name>A0A426DFS2_9FIRM</name>
<protein>
    <submittedName>
        <fullName evidence="1">Uncharacterized protein</fullName>
    </submittedName>
</protein>
<dbReference type="Proteomes" id="UP000274920">
    <property type="component" value="Unassembled WGS sequence"/>
</dbReference>
<sequence length="380" mass="43699">MLHFRPGSQVWQLITLLSVTGEFPFRSIRMLGKERVLKALVTKLTMPQTIQNPQTETEMTCRLLTVTGRSSSKTVRLYKAALPILEWVHPAAYQYYMDTFWNHRFPGDSAHRERNHRVSETVMLCMRAGIETRPYLLPHLQNGGRFSVIPEGSSFYLARDIKKIGQAEMNKTMFTRMVGAIFSHGSCYAVYNTRAAAMKWSGMGEFKALHNLTEVGRLNAGTDQISSAVLFGESGEIALKTLLESDKSRRLEFRFDSIYHHIYFMPMDVCGMRQLSILSVPDWKEKLLDLLFEPEVRSFDKGFFEYDACVDGVYILSHLDGDIARLIRFREGIRDQTGRFEILCFPHQTDFLREYLGRMVNIKTIDMEAVEAELGLETPF</sequence>
<reference evidence="1" key="1">
    <citation type="submission" date="2018-10" db="EMBL/GenBank/DDBJ databases">
        <title>Schaedlerella arabinophila gen. nov. sp. nov., isolated from the mouse intestinal tract and comparative analysis with the genome of the closely related altered Schaedler flora strain ASF502.</title>
        <authorList>
            <person name="Miyake S."/>
            <person name="Soh M."/>
            <person name="Seedorf H."/>
        </authorList>
    </citation>
    <scope>NUCLEOTIDE SEQUENCE [LARGE SCALE GENOMIC DNA]</scope>
    <source>
        <strain evidence="1">DSM 106076</strain>
    </source>
</reference>
<keyword evidence="2" id="KW-1185">Reference proteome</keyword>
<comment type="caution">
    <text evidence="1">The sequence shown here is derived from an EMBL/GenBank/DDBJ whole genome shotgun (WGS) entry which is preliminary data.</text>
</comment>
<evidence type="ECO:0000313" key="2">
    <source>
        <dbReference type="Proteomes" id="UP000274920"/>
    </source>
</evidence>